<evidence type="ECO:0000256" key="6">
    <source>
        <dbReference type="ARBA" id="ARBA00023136"/>
    </source>
</evidence>
<feature type="transmembrane region" description="Helical" evidence="10">
    <location>
        <begin position="140"/>
        <end position="161"/>
    </location>
</feature>
<evidence type="ECO:0008006" key="13">
    <source>
        <dbReference type="Google" id="ProtNLM"/>
    </source>
</evidence>
<evidence type="ECO:0000256" key="7">
    <source>
        <dbReference type="ARBA" id="ARBA00037565"/>
    </source>
</evidence>
<evidence type="ECO:0000313" key="12">
    <source>
        <dbReference type="Proteomes" id="UP001182556"/>
    </source>
</evidence>
<keyword evidence="5 10" id="KW-1133">Transmembrane helix</keyword>
<keyword evidence="6 10" id="KW-0472">Membrane</keyword>
<dbReference type="InterPro" id="IPR005595">
    <property type="entry name" value="TRAP_alpha"/>
</dbReference>
<gene>
    <name evidence="11" type="ORF">DB88DRAFT_489597</name>
</gene>
<evidence type="ECO:0000313" key="11">
    <source>
        <dbReference type="EMBL" id="KAK1924250.1"/>
    </source>
</evidence>
<comment type="caution">
    <text evidence="11">The sequence shown here is derived from an EMBL/GenBank/DDBJ whole genome shotgun (WGS) entry which is preliminary data.</text>
</comment>
<dbReference type="GO" id="GO:0005789">
    <property type="term" value="C:endoplasmic reticulum membrane"/>
    <property type="evidence" value="ECO:0007669"/>
    <property type="project" value="UniProtKB-SubCell"/>
</dbReference>
<dbReference type="PANTHER" id="PTHR12924">
    <property type="entry name" value="TRANSLOCON-ASSOCIATED PROTEIN, ALPHA SUBUNIT"/>
    <property type="match status" value="1"/>
</dbReference>
<comment type="subcellular location">
    <subcellularLocation>
        <location evidence="1">Endoplasmic reticulum membrane</location>
        <topology evidence="1">Single-pass type I membrane protein</topology>
    </subcellularLocation>
</comment>
<keyword evidence="3" id="KW-0732">Signal</keyword>
<dbReference type="Proteomes" id="UP001182556">
    <property type="component" value="Unassembled WGS sequence"/>
</dbReference>
<accession>A0AAD9FM08</accession>
<dbReference type="EMBL" id="JAODAN010000005">
    <property type="protein sequence ID" value="KAK1924250.1"/>
    <property type="molecule type" value="Genomic_DNA"/>
</dbReference>
<evidence type="ECO:0000256" key="9">
    <source>
        <dbReference type="SAM" id="MobiDB-lite"/>
    </source>
</evidence>
<evidence type="ECO:0000256" key="5">
    <source>
        <dbReference type="ARBA" id="ARBA00022989"/>
    </source>
</evidence>
<evidence type="ECO:0000256" key="3">
    <source>
        <dbReference type="ARBA" id="ARBA00022729"/>
    </source>
</evidence>
<protein>
    <recommendedName>
        <fullName evidence="13">Translocon-associated protein subunit alpha</fullName>
    </recommendedName>
</protein>
<evidence type="ECO:0000256" key="1">
    <source>
        <dbReference type="ARBA" id="ARBA00004115"/>
    </source>
</evidence>
<name>A0AAD9FM08_PAPLA</name>
<keyword evidence="12" id="KW-1185">Reference proteome</keyword>
<evidence type="ECO:0000256" key="2">
    <source>
        <dbReference type="ARBA" id="ARBA00022692"/>
    </source>
</evidence>
<reference evidence="11" key="1">
    <citation type="submission" date="2023-02" db="EMBL/GenBank/DDBJ databases">
        <title>Identification and recombinant expression of a fungal hydrolase from Papiliotrema laurentii that hydrolyzes apple cutin and clears colloidal polyester polyurethane.</title>
        <authorList>
            <consortium name="DOE Joint Genome Institute"/>
            <person name="Roman V.A."/>
            <person name="Bojanowski C."/>
            <person name="Crable B.R."/>
            <person name="Wagner D.N."/>
            <person name="Hung C.S."/>
            <person name="Nadeau L.J."/>
            <person name="Schratz L."/>
            <person name="Haridas S."/>
            <person name="Pangilinan J."/>
            <person name="Lipzen A."/>
            <person name="Na H."/>
            <person name="Yan M."/>
            <person name="Ng V."/>
            <person name="Grigoriev I.V."/>
            <person name="Spatafora J.W."/>
            <person name="Barlow D."/>
            <person name="Biffinger J."/>
            <person name="Kelley-Loughnane N."/>
            <person name="Varaljay V.A."/>
            <person name="Crookes-Goodson W.J."/>
        </authorList>
    </citation>
    <scope>NUCLEOTIDE SEQUENCE</scope>
    <source>
        <strain evidence="11">5307AH</strain>
    </source>
</reference>
<organism evidence="11 12">
    <name type="scientific">Papiliotrema laurentii</name>
    <name type="common">Cryptococcus laurentii</name>
    <dbReference type="NCBI Taxonomy" id="5418"/>
    <lineage>
        <taxon>Eukaryota</taxon>
        <taxon>Fungi</taxon>
        <taxon>Dikarya</taxon>
        <taxon>Basidiomycota</taxon>
        <taxon>Agaricomycotina</taxon>
        <taxon>Tremellomycetes</taxon>
        <taxon>Tremellales</taxon>
        <taxon>Rhynchogastremaceae</taxon>
        <taxon>Papiliotrema</taxon>
    </lineage>
</organism>
<dbReference type="PANTHER" id="PTHR12924:SF0">
    <property type="entry name" value="TRANSLOCON-ASSOCIATED PROTEIN SUBUNIT ALPHA"/>
    <property type="match status" value="1"/>
</dbReference>
<comment type="function">
    <text evidence="7">Is probably involved in a pathway contributing to genomic integrity.</text>
</comment>
<feature type="region of interest" description="Disordered" evidence="9">
    <location>
        <begin position="202"/>
        <end position="246"/>
    </location>
</feature>
<evidence type="ECO:0000256" key="4">
    <source>
        <dbReference type="ARBA" id="ARBA00022824"/>
    </source>
</evidence>
<comment type="similarity">
    <text evidence="8">Belongs to the IRC22 family.</text>
</comment>
<sequence>MGIFSHDASDDLIVSATFPESNPFGLVVNGEKNNLLIHLANNGNRNYTLVSAAASFHDPAKHWALVKNATALKYNVPLVTGSNFSAPFSLNSEFRPQELGLTVWVNLAEQGSATTDQIVAFNQTVSIVEQPTSWLDPSLLFLWLIIGTALLGGAYAAYNTFFAPQGRKGKKGVKKTKAIVVNEKTESYPTVKPYEEEWIPAQHLKSRASKTKKEAGALSSGGEEATSGAESGPEGKGARRRKSKKA</sequence>
<keyword evidence="4" id="KW-0256">Endoplasmic reticulum</keyword>
<feature type="compositionally biased region" description="Low complexity" evidence="9">
    <location>
        <begin position="216"/>
        <end position="232"/>
    </location>
</feature>
<keyword evidence="2 10" id="KW-0812">Transmembrane</keyword>
<evidence type="ECO:0000256" key="10">
    <source>
        <dbReference type="SAM" id="Phobius"/>
    </source>
</evidence>
<dbReference type="AlphaFoldDB" id="A0AAD9FM08"/>
<dbReference type="Pfam" id="PF03896">
    <property type="entry name" value="TRAP_alpha"/>
    <property type="match status" value="1"/>
</dbReference>
<proteinExistence type="inferred from homology"/>
<evidence type="ECO:0000256" key="8">
    <source>
        <dbReference type="ARBA" id="ARBA00038311"/>
    </source>
</evidence>